<evidence type="ECO:0000313" key="1">
    <source>
        <dbReference type="EMBL" id="GAI31331.1"/>
    </source>
</evidence>
<gene>
    <name evidence="1" type="ORF">S06H3_28824</name>
</gene>
<organism evidence="1">
    <name type="scientific">marine sediment metagenome</name>
    <dbReference type="NCBI Taxonomy" id="412755"/>
    <lineage>
        <taxon>unclassified sequences</taxon>
        <taxon>metagenomes</taxon>
        <taxon>ecological metagenomes</taxon>
    </lineage>
</organism>
<accession>X1NM90</accession>
<reference evidence="1" key="1">
    <citation type="journal article" date="2014" name="Front. Microbiol.">
        <title>High frequency of phylogenetically diverse reductive dehalogenase-homologous genes in deep subseafloor sedimentary metagenomes.</title>
        <authorList>
            <person name="Kawai M."/>
            <person name="Futagami T."/>
            <person name="Toyoda A."/>
            <person name="Takaki Y."/>
            <person name="Nishi S."/>
            <person name="Hori S."/>
            <person name="Arai W."/>
            <person name="Tsubouchi T."/>
            <person name="Morono Y."/>
            <person name="Uchiyama I."/>
            <person name="Ito T."/>
            <person name="Fujiyama A."/>
            <person name="Inagaki F."/>
            <person name="Takami H."/>
        </authorList>
    </citation>
    <scope>NUCLEOTIDE SEQUENCE</scope>
    <source>
        <strain evidence="1">Expedition CK06-06</strain>
    </source>
</reference>
<comment type="caution">
    <text evidence="1">The sequence shown here is derived from an EMBL/GenBank/DDBJ whole genome shotgun (WGS) entry which is preliminary data.</text>
</comment>
<protein>
    <submittedName>
        <fullName evidence="1">Uncharacterized protein</fullName>
    </submittedName>
</protein>
<name>X1NM90_9ZZZZ</name>
<dbReference type="EMBL" id="BARV01016850">
    <property type="protein sequence ID" value="GAI31331.1"/>
    <property type="molecule type" value="Genomic_DNA"/>
</dbReference>
<sequence length="99" mass="11208">MSDGLTDKVKLQIEEILEKAEKPGIDVKALFDRVSEVVEERLPGFLAAIVAEALVEQIAKDGRDIRCKHFRGSYVKCEKGKMPDACLTCNDYEPVRRRK</sequence>
<dbReference type="AlphaFoldDB" id="X1NM90"/>
<proteinExistence type="predicted"/>